<evidence type="ECO:0000313" key="1">
    <source>
        <dbReference type="EMBL" id="MCQ5342652.1"/>
    </source>
</evidence>
<reference evidence="1 2" key="1">
    <citation type="submission" date="2022-06" db="EMBL/GenBank/DDBJ databases">
        <title>Isolation of gut microbiota from human fecal samples.</title>
        <authorList>
            <person name="Pamer E.G."/>
            <person name="Barat B."/>
            <person name="Waligurski E."/>
            <person name="Medina S."/>
            <person name="Paddock L."/>
            <person name="Mostad J."/>
        </authorList>
    </citation>
    <scope>NUCLEOTIDE SEQUENCE [LARGE SCALE GENOMIC DNA]</scope>
    <source>
        <strain evidence="1 2">DFI.1.1</strain>
    </source>
</reference>
<comment type="caution">
    <text evidence="1">The sequence shown here is derived from an EMBL/GenBank/DDBJ whole genome shotgun (WGS) entry which is preliminary data.</text>
</comment>
<accession>A0ABT1SS10</accession>
<name>A0ABT1SS10_9FIRM</name>
<organism evidence="1 2">
    <name type="scientific">Megasphaera massiliensis</name>
    <dbReference type="NCBI Taxonomy" id="1232428"/>
    <lineage>
        <taxon>Bacteria</taxon>
        <taxon>Bacillati</taxon>
        <taxon>Bacillota</taxon>
        <taxon>Negativicutes</taxon>
        <taxon>Veillonellales</taxon>
        <taxon>Veillonellaceae</taxon>
        <taxon>Megasphaera</taxon>
    </lineage>
</organism>
<dbReference type="Proteomes" id="UP001206692">
    <property type="component" value="Unassembled WGS sequence"/>
</dbReference>
<dbReference type="EMBL" id="JANGEW010000010">
    <property type="protein sequence ID" value="MCQ5342652.1"/>
    <property type="molecule type" value="Genomic_DNA"/>
</dbReference>
<gene>
    <name evidence="1" type="ORF">NE675_06350</name>
</gene>
<proteinExistence type="predicted"/>
<sequence>MNLMKVLDKKKMEVQIQHEHLYLLTKEELKRKICAPWGDFYYFTRFTDGRETRKKVFAKIQKKRAEYFRKLFPDYKCETVQTLIPFKKIKSAGKFTKKYIDKADERSNKDEFKYEDPLATHGGTVYDSMKILEYILQYYFDIKSGKEKRTNHKEKSLLNQPKDLNFLEDNTLNGRYETLHLLALQCYSREEVQEALAFDSLELVDKWVEENNIPKLLNRNMDDYYIWEEDLLDRNSLPPNATIRLKYKVPKYCYSREELKKILNLATLEEVDKWVEDHNCSKMFARGTGEYYVLRGDLLNYIDKEKLMMDNVFQNRPCTGWLKFQKYGYAELTLLILEYKIKNLEYLTSHDFRRKYVDYQPEMEDKIARDVKLFDDIMTDLNPRMYISRLYGLEDTESILLLLYKERRLEKRIRKEIGHMKESLFLKLRKEYKANLSSENVFIKDEYGVKGKYPDDFAHLDMLFKGFLWDADPLPQGTVSIDFLSRFFYDEITDENEVPFKEALELSILRQKILFCKLKYNRWVHLRKKGNP</sequence>
<dbReference type="RefSeq" id="WP_227188643.1">
    <property type="nucleotide sequence ID" value="NZ_JAJCOC010000009.1"/>
</dbReference>
<keyword evidence="2" id="KW-1185">Reference proteome</keyword>
<protein>
    <submittedName>
        <fullName evidence="1">Uncharacterized protein</fullName>
    </submittedName>
</protein>
<evidence type="ECO:0000313" key="2">
    <source>
        <dbReference type="Proteomes" id="UP001206692"/>
    </source>
</evidence>